<comment type="caution">
    <text evidence="11">The sequence shown here is derived from an EMBL/GenBank/DDBJ whole genome shotgun (WGS) entry which is preliminary data.</text>
</comment>
<keyword evidence="5" id="KW-0805">Transcription regulation</keyword>
<dbReference type="InterPro" id="IPR051552">
    <property type="entry name" value="HptR"/>
</dbReference>
<evidence type="ECO:0000256" key="2">
    <source>
        <dbReference type="ARBA" id="ARBA00022490"/>
    </source>
</evidence>
<keyword evidence="12" id="KW-1185">Reference proteome</keyword>
<dbReference type="OrthoDB" id="9794370at2"/>
<dbReference type="InterPro" id="IPR041522">
    <property type="entry name" value="CdaR_GGDEF"/>
</dbReference>
<dbReference type="InterPro" id="IPR011006">
    <property type="entry name" value="CheY-like_superfamily"/>
</dbReference>
<keyword evidence="4" id="KW-0902">Two-component regulatory system</keyword>
<feature type="domain" description="Response regulatory" evidence="10">
    <location>
        <begin position="3"/>
        <end position="120"/>
    </location>
</feature>
<dbReference type="GO" id="GO:0043565">
    <property type="term" value="F:sequence-specific DNA binding"/>
    <property type="evidence" value="ECO:0007669"/>
    <property type="project" value="InterPro"/>
</dbReference>
<dbReference type="InterPro" id="IPR018060">
    <property type="entry name" value="HTH_AraC"/>
</dbReference>
<keyword evidence="3 8" id="KW-0597">Phosphoprotein</keyword>
<dbReference type="Pfam" id="PF12833">
    <property type="entry name" value="HTH_18"/>
    <property type="match status" value="1"/>
</dbReference>
<accession>A0A0W1AZ03</accession>
<dbReference type="InterPro" id="IPR009057">
    <property type="entry name" value="Homeodomain-like_sf"/>
</dbReference>
<dbReference type="Gene3D" id="3.40.50.2300">
    <property type="match status" value="1"/>
</dbReference>
<dbReference type="GO" id="GO:0000160">
    <property type="term" value="P:phosphorelay signal transduction system"/>
    <property type="evidence" value="ECO:0007669"/>
    <property type="project" value="UniProtKB-KW"/>
</dbReference>
<feature type="modified residue" description="4-aspartylphosphate" evidence="8">
    <location>
        <position position="55"/>
    </location>
</feature>
<evidence type="ECO:0000256" key="7">
    <source>
        <dbReference type="ARBA" id="ARBA00023163"/>
    </source>
</evidence>
<dbReference type="Pfam" id="PF17853">
    <property type="entry name" value="GGDEF_2"/>
    <property type="match status" value="1"/>
</dbReference>
<evidence type="ECO:0000256" key="1">
    <source>
        <dbReference type="ARBA" id="ARBA00004496"/>
    </source>
</evidence>
<dbReference type="Pfam" id="PF00072">
    <property type="entry name" value="Response_reg"/>
    <property type="match status" value="1"/>
</dbReference>
<dbReference type="PRINTS" id="PR00032">
    <property type="entry name" value="HTHARAC"/>
</dbReference>
<dbReference type="InterPro" id="IPR020449">
    <property type="entry name" value="Tscrpt_reg_AraC-type_HTH"/>
</dbReference>
<dbReference type="PANTHER" id="PTHR42713:SF3">
    <property type="entry name" value="TRANSCRIPTIONAL REGULATORY PROTEIN HPTR"/>
    <property type="match status" value="1"/>
</dbReference>
<sequence>MYKIILVDDEDEVREGIKQKISWNNHGFELVGDFDNGRDALDAIEQYRPDVIITDICMPFMDGLGLAKAVMERYRDMKVIIVTGYEDFEYAKQAITLKVTEYLLKPINAREFAEYLRKMKQDLDEEHLQKANIAKLRMQLNQSFPLLRERFLEKLVTTRMKNEEIENKMSYFHIQLRGAVNLAIVIDIEMENRSLDIASDAELLHFAAFNIVQEQLEKEQGGVVFQTRDGKLAAILSGDSEEIEVTTQLLADQVQSSLNKYLNLTATIGIGRKYADLQQIPQSYQEAISSIEYRYLLGIDKVISIQDLEYGKGLDQAHFSSWEKQFISALKTGKASVTSEVLSKWFQELKSNSSSIEGCRSSIYQMLVSLMNYVVDIGFPNTELVSHNMFAEVAALKTLDEARNYLERTCHELILKLSEQRTTVRTSQMKSAEAYIRENYCNDSFSLNELCSHIFMSISYFSATFKQHTGETFIEYLTRLRLEKAKELLTVTQLKTYDIAARVGYADPQYFSVIFKRNVGITPKEYRQRQKENLLL</sequence>
<dbReference type="RefSeq" id="WP_060623449.1">
    <property type="nucleotide sequence ID" value="NZ_LCZJ02000019.1"/>
</dbReference>
<dbReference type="PANTHER" id="PTHR42713">
    <property type="entry name" value="HISTIDINE KINASE-RELATED"/>
    <property type="match status" value="1"/>
</dbReference>
<evidence type="ECO:0000313" key="11">
    <source>
        <dbReference type="EMBL" id="KTD86558.1"/>
    </source>
</evidence>
<evidence type="ECO:0000256" key="5">
    <source>
        <dbReference type="ARBA" id="ARBA00023015"/>
    </source>
</evidence>
<dbReference type="SMART" id="SM00448">
    <property type="entry name" value="REC"/>
    <property type="match status" value="1"/>
</dbReference>
<dbReference type="SUPFAM" id="SSF52172">
    <property type="entry name" value="CheY-like"/>
    <property type="match status" value="1"/>
</dbReference>
<dbReference type="PROSITE" id="PS01124">
    <property type="entry name" value="HTH_ARAC_FAMILY_2"/>
    <property type="match status" value="1"/>
</dbReference>
<dbReference type="SMART" id="SM00342">
    <property type="entry name" value="HTH_ARAC"/>
    <property type="match status" value="1"/>
</dbReference>
<keyword evidence="7" id="KW-0804">Transcription</keyword>
<name>A0A0W1AZ03_9BACL</name>
<dbReference type="EMBL" id="LCZJ02000019">
    <property type="protein sequence ID" value="KTD86558.1"/>
    <property type="molecule type" value="Genomic_DNA"/>
</dbReference>
<dbReference type="SUPFAM" id="SSF46689">
    <property type="entry name" value="Homeodomain-like"/>
    <property type="match status" value="2"/>
</dbReference>
<evidence type="ECO:0000313" key="12">
    <source>
        <dbReference type="Proteomes" id="UP000054709"/>
    </source>
</evidence>
<evidence type="ECO:0000256" key="3">
    <source>
        <dbReference type="ARBA" id="ARBA00022553"/>
    </source>
</evidence>
<keyword evidence="2" id="KW-0963">Cytoplasm</keyword>
<organism evidence="11 12">
    <name type="scientific">Paenibacillus etheri</name>
    <dbReference type="NCBI Taxonomy" id="1306852"/>
    <lineage>
        <taxon>Bacteria</taxon>
        <taxon>Bacillati</taxon>
        <taxon>Bacillota</taxon>
        <taxon>Bacilli</taxon>
        <taxon>Bacillales</taxon>
        <taxon>Paenibacillaceae</taxon>
        <taxon>Paenibacillus</taxon>
    </lineage>
</organism>
<dbReference type="GO" id="GO:0005737">
    <property type="term" value="C:cytoplasm"/>
    <property type="evidence" value="ECO:0007669"/>
    <property type="project" value="UniProtKB-SubCell"/>
</dbReference>
<evidence type="ECO:0000256" key="6">
    <source>
        <dbReference type="ARBA" id="ARBA00023125"/>
    </source>
</evidence>
<dbReference type="Gene3D" id="1.10.10.60">
    <property type="entry name" value="Homeodomain-like"/>
    <property type="match status" value="2"/>
</dbReference>
<evidence type="ECO:0000259" key="9">
    <source>
        <dbReference type="PROSITE" id="PS01124"/>
    </source>
</evidence>
<protein>
    <submittedName>
        <fullName evidence="11">Two-component system response regulator</fullName>
    </submittedName>
</protein>
<dbReference type="Proteomes" id="UP000054709">
    <property type="component" value="Unassembled WGS sequence"/>
</dbReference>
<dbReference type="AlphaFoldDB" id="A0A0W1AZ03"/>
<evidence type="ECO:0000259" key="10">
    <source>
        <dbReference type="PROSITE" id="PS50110"/>
    </source>
</evidence>
<dbReference type="PROSITE" id="PS50110">
    <property type="entry name" value="RESPONSE_REGULATORY"/>
    <property type="match status" value="1"/>
</dbReference>
<dbReference type="InterPro" id="IPR001789">
    <property type="entry name" value="Sig_transdc_resp-reg_receiver"/>
</dbReference>
<proteinExistence type="predicted"/>
<feature type="domain" description="HTH araC/xylS-type" evidence="9">
    <location>
        <begin position="430"/>
        <end position="529"/>
    </location>
</feature>
<evidence type="ECO:0000256" key="8">
    <source>
        <dbReference type="PROSITE-ProRule" id="PRU00169"/>
    </source>
</evidence>
<evidence type="ECO:0000256" key="4">
    <source>
        <dbReference type="ARBA" id="ARBA00023012"/>
    </source>
</evidence>
<dbReference type="CDD" id="cd17536">
    <property type="entry name" value="REC_YesN-like"/>
    <property type="match status" value="1"/>
</dbReference>
<dbReference type="GO" id="GO:0003700">
    <property type="term" value="F:DNA-binding transcription factor activity"/>
    <property type="evidence" value="ECO:0007669"/>
    <property type="project" value="InterPro"/>
</dbReference>
<gene>
    <name evidence="11" type="ORF">UQ64_13905</name>
</gene>
<keyword evidence="6" id="KW-0238">DNA-binding</keyword>
<reference evidence="11 12" key="1">
    <citation type="journal article" date="2015" name="Int. Biodeterior. Biodegradation">
        <title>Physiological and genetic screening methods for the isolation of methyl tert-butyl ether-degrading bacteria for bioremediation purposes.</title>
        <authorList>
            <person name="Guisado I.M."/>
            <person name="Purswani J."/>
            <person name="Gonzalez Lopez J."/>
            <person name="Pozo C."/>
        </authorList>
    </citation>
    <scope>NUCLEOTIDE SEQUENCE [LARGE SCALE GENOMIC DNA]</scope>
    <source>
        <strain evidence="11 12">SH7</strain>
    </source>
</reference>
<comment type="subcellular location">
    <subcellularLocation>
        <location evidence="1">Cytoplasm</location>
    </subcellularLocation>
</comment>